<dbReference type="AlphaFoldDB" id="A0A6M3IJS5"/>
<accession>A0A6M3IJS5</accession>
<gene>
    <name evidence="1" type="ORF">MM415B01557_0015</name>
</gene>
<protein>
    <submittedName>
        <fullName evidence="1">Uncharacterized protein</fullName>
    </submittedName>
</protein>
<sequence>MNKNFLEKLRMQLPIEAVTSKGKAKGFITGEEIELMGYKWQHIVIHLDNNFDWEFEIKNTWSDEKNWYVHGRLTLNVEKTQDDGIFDNYSYKEQIGSAERKKINDGYALKGAVDDCLSRCCAMFEIGMTAYLGQETRKPIGGNEQVKIMAYMEKHNLDVQQFRDKLLENGFDNAVALNELPDLSPENAESIWQFIIDSRGKALLQPLVTAFDYELCNADFGRVTGLVNRFGTDIVKEAINKFVNCKGVKPETIQKRQELMTSEPQAKWNYMTAICNTLYEASGKVNKEAKREVNKILGSGSAPVNQSPY</sequence>
<organism evidence="1">
    <name type="scientific">viral metagenome</name>
    <dbReference type="NCBI Taxonomy" id="1070528"/>
    <lineage>
        <taxon>unclassified sequences</taxon>
        <taxon>metagenomes</taxon>
        <taxon>organismal metagenomes</taxon>
    </lineage>
</organism>
<evidence type="ECO:0000313" key="1">
    <source>
        <dbReference type="EMBL" id="QJA57819.1"/>
    </source>
</evidence>
<name>A0A6M3IJS5_9ZZZZ</name>
<reference evidence="1" key="1">
    <citation type="submission" date="2020-03" db="EMBL/GenBank/DDBJ databases">
        <title>The deep terrestrial virosphere.</title>
        <authorList>
            <person name="Holmfeldt K."/>
            <person name="Nilsson E."/>
            <person name="Simone D."/>
            <person name="Lopez-Fernandez M."/>
            <person name="Wu X."/>
            <person name="de Brujin I."/>
            <person name="Lundin D."/>
            <person name="Andersson A."/>
            <person name="Bertilsson S."/>
            <person name="Dopson M."/>
        </authorList>
    </citation>
    <scope>NUCLEOTIDE SEQUENCE</scope>
    <source>
        <strain evidence="1">MM415B01557</strain>
    </source>
</reference>
<dbReference type="EMBL" id="MT141293">
    <property type="protein sequence ID" value="QJA57819.1"/>
    <property type="molecule type" value="Genomic_DNA"/>
</dbReference>
<proteinExistence type="predicted"/>